<evidence type="ECO:0000313" key="4">
    <source>
        <dbReference type="Proteomes" id="UP000266673"/>
    </source>
</evidence>
<evidence type="ECO:0000256" key="1">
    <source>
        <dbReference type="ARBA" id="ARBA00038101"/>
    </source>
</evidence>
<dbReference type="InterPro" id="IPR011009">
    <property type="entry name" value="Kinase-like_dom_sf"/>
</dbReference>
<dbReference type="Pfam" id="PF08238">
    <property type="entry name" value="Sel1"/>
    <property type="match status" value="10"/>
</dbReference>
<comment type="similarity">
    <text evidence="1">Belongs to the sel-1 family.</text>
</comment>
<dbReference type="PANTHER" id="PTHR11102:SF160">
    <property type="entry name" value="ERAD-ASSOCIATED E3 UBIQUITIN-PROTEIN LIGASE COMPONENT HRD3"/>
    <property type="match status" value="1"/>
</dbReference>
<feature type="domain" description="Protein kinase" evidence="2">
    <location>
        <begin position="22"/>
        <end position="274"/>
    </location>
</feature>
<reference evidence="3 4" key="1">
    <citation type="submission" date="2018-06" db="EMBL/GenBank/DDBJ databases">
        <title>Comparative genomics reveals the genomic features of Rhizophagus irregularis, R. cerebriforme, R. diaphanum and Gigaspora rosea, and their symbiotic lifestyle signature.</title>
        <authorList>
            <person name="Morin E."/>
            <person name="San Clemente H."/>
            <person name="Chen E.C.H."/>
            <person name="De La Providencia I."/>
            <person name="Hainaut M."/>
            <person name="Kuo A."/>
            <person name="Kohler A."/>
            <person name="Murat C."/>
            <person name="Tang N."/>
            <person name="Roy S."/>
            <person name="Loubradou J."/>
            <person name="Henrissat B."/>
            <person name="Grigoriev I.V."/>
            <person name="Corradi N."/>
            <person name="Roux C."/>
            <person name="Martin F.M."/>
        </authorList>
    </citation>
    <scope>NUCLEOTIDE SEQUENCE [LARGE SCALE GENOMIC DNA]</scope>
    <source>
        <strain evidence="3 4">DAOM 194757</strain>
    </source>
</reference>
<dbReference type="InterPro" id="IPR006597">
    <property type="entry name" value="Sel1-like"/>
</dbReference>
<evidence type="ECO:0000313" key="3">
    <source>
        <dbReference type="EMBL" id="RIB04314.1"/>
    </source>
</evidence>
<dbReference type="InterPro" id="IPR050767">
    <property type="entry name" value="Sel1_AlgK"/>
</dbReference>
<dbReference type="Gene3D" id="1.25.40.10">
    <property type="entry name" value="Tetratricopeptide repeat domain"/>
    <property type="match status" value="3"/>
</dbReference>
<dbReference type="SUPFAM" id="SSF56112">
    <property type="entry name" value="Protein kinase-like (PK-like)"/>
    <property type="match status" value="1"/>
</dbReference>
<name>A0A397U283_9GLOM</name>
<dbReference type="OrthoDB" id="272077at2759"/>
<dbReference type="Pfam" id="PF07714">
    <property type="entry name" value="PK_Tyr_Ser-Thr"/>
    <property type="match status" value="1"/>
</dbReference>
<sequence length="858" mass="99058">MELESEKLTKQYLTRFHPYNNFEKFKTNGTRLSSNSRKVFLLKYNKTVVLRKFIFTQKYTSSDFTNDIKQYRKVELCESILKFFAIVKQNVNEVIFIHEYACDGTLRQYLKQNFNKINWNDKLRLAKQLISAVKCLHDIDLIHLNMNSEKVFVHKGDIKIYALQHQNVFNKFKYIQYIDPQYLQNFETYKLNKSSDVYSIGVLLWEISSGNIPFKSESAYSFNLLNAIIHGKREDIVLGTPKEYIKIYTECWQHDSNQRPTIQQVFNVINNIKYNNIINKEEIFEECDKKITNKGKILSDKLLSDLNTTDLFKHYNNLYDKTAKELELISLLITSLKKYLNDDNSVNNQNNLNKEDISINQDDLNDDGLFNNQNKLLNLISSLQSSLVDINEQIEDNKEQKFLYNLNQFFITQFNIQGGTLKDTISSIVYCLKKYIDDNNKNPEEILNEYYNYKYRSYFMSIIGFFHEYGIGTTINYHKAYDMYKKASEDYYYIVVDSSDNLLAKNLLKENQFIGLISLGLLYIDGRGVTVNQQEALKLFLKSVSKGSSLGKFYVGYCYFHGLGVIKNVSYSFDWFLESALEGNAKAQNNVGYCYEFGEGISKDNEKALQWYIKSAEHGNYQAYNNIGYCYQNGIGTLINKSLAFEWYMKSAEGGDSLGQNNLGYCYQYGIGTSVNKNKAFEWYSKSAENGNNLGQNNLGYCYLHGTGTSINENKAFEWYLKSAEGGNYSAQNNVGGCYFNSIGVPADEKKAFEWYFKSAEGGNTIGYNNLGCCYRDGIGTLINEKLAFECFTKSAIGGDSLGQNNLGHCYQYGIGTSINEREACEWYSKSAEGGNILGEENLAYMRNIAFYSYWYWN</sequence>
<gene>
    <name evidence="3" type="ORF">C2G38_2254444</name>
</gene>
<proteinExistence type="inferred from homology"/>
<evidence type="ECO:0000259" key="2">
    <source>
        <dbReference type="PROSITE" id="PS50011"/>
    </source>
</evidence>
<dbReference type="Gene3D" id="1.10.510.10">
    <property type="entry name" value="Transferase(Phosphotransferase) domain 1"/>
    <property type="match status" value="1"/>
</dbReference>
<keyword evidence="4" id="KW-1185">Reference proteome</keyword>
<dbReference type="PROSITE" id="PS50011">
    <property type="entry name" value="PROTEIN_KINASE_DOM"/>
    <property type="match status" value="1"/>
</dbReference>
<dbReference type="PANTHER" id="PTHR11102">
    <property type="entry name" value="SEL-1-LIKE PROTEIN"/>
    <property type="match status" value="1"/>
</dbReference>
<dbReference type="Proteomes" id="UP000266673">
    <property type="component" value="Unassembled WGS sequence"/>
</dbReference>
<dbReference type="SMART" id="SM00671">
    <property type="entry name" value="SEL1"/>
    <property type="match status" value="10"/>
</dbReference>
<dbReference type="EMBL" id="QKWP01002206">
    <property type="protein sequence ID" value="RIB04314.1"/>
    <property type="molecule type" value="Genomic_DNA"/>
</dbReference>
<dbReference type="InterPro" id="IPR000719">
    <property type="entry name" value="Prot_kinase_dom"/>
</dbReference>
<protein>
    <recommendedName>
        <fullName evidence="2">Protein kinase domain-containing protein</fullName>
    </recommendedName>
</protein>
<organism evidence="3 4">
    <name type="scientific">Gigaspora rosea</name>
    <dbReference type="NCBI Taxonomy" id="44941"/>
    <lineage>
        <taxon>Eukaryota</taxon>
        <taxon>Fungi</taxon>
        <taxon>Fungi incertae sedis</taxon>
        <taxon>Mucoromycota</taxon>
        <taxon>Glomeromycotina</taxon>
        <taxon>Glomeromycetes</taxon>
        <taxon>Diversisporales</taxon>
        <taxon>Gigasporaceae</taxon>
        <taxon>Gigaspora</taxon>
    </lineage>
</organism>
<dbReference type="AlphaFoldDB" id="A0A397U283"/>
<dbReference type="InterPro" id="IPR011990">
    <property type="entry name" value="TPR-like_helical_dom_sf"/>
</dbReference>
<accession>A0A397U283</accession>
<dbReference type="InterPro" id="IPR001245">
    <property type="entry name" value="Ser-Thr/Tyr_kinase_cat_dom"/>
</dbReference>
<dbReference type="GO" id="GO:0005524">
    <property type="term" value="F:ATP binding"/>
    <property type="evidence" value="ECO:0007669"/>
    <property type="project" value="InterPro"/>
</dbReference>
<comment type="caution">
    <text evidence="3">The sequence shown here is derived from an EMBL/GenBank/DDBJ whole genome shotgun (WGS) entry which is preliminary data.</text>
</comment>
<dbReference type="SUPFAM" id="SSF81901">
    <property type="entry name" value="HCP-like"/>
    <property type="match status" value="2"/>
</dbReference>
<dbReference type="GO" id="GO:0004672">
    <property type="term" value="F:protein kinase activity"/>
    <property type="evidence" value="ECO:0007669"/>
    <property type="project" value="InterPro"/>
</dbReference>
<dbReference type="STRING" id="44941.A0A397U283"/>